<reference evidence="1 2" key="1">
    <citation type="journal article" date="2018" name="Microb. Genom.">
        <title>Deciphering the unexplored Leptospira diversity from soils uncovers genomic evolution to virulence.</title>
        <authorList>
            <person name="Thibeaux R."/>
            <person name="Iraola G."/>
            <person name="Ferres I."/>
            <person name="Bierque E."/>
            <person name="Girault D."/>
            <person name="Soupe-Gilbert M.E."/>
            <person name="Picardeau M."/>
            <person name="Goarant C."/>
        </authorList>
    </citation>
    <scope>NUCLEOTIDE SEQUENCE [LARGE SCALE GENOMIC DNA]</scope>
    <source>
        <strain evidence="1 2">ATI7-C-A5</strain>
    </source>
</reference>
<dbReference type="SUPFAM" id="SSF51735">
    <property type="entry name" value="NAD(P)-binding Rossmann-fold domains"/>
    <property type="match status" value="1"/>
</dbReference>
<dbReference type="PANTHER" id="PTHR43377:SF1">
    <property type="entry name" value="BILIVERDIN REDUCTASE A"/>
    <property type="match status" value="1"/>
</dbReference>
<dbReference type="PANTHER" id="PTHR43377">
    <property type="entry name" value="BILIVERDIN REDUCTASE A"/>
    <property type="match status" value="1"/>
</dbReference>
<dbReference type="Gene3D" id="3.30.360.10">
    <property type="entry name" value="Dihydrodipicolinate Reductase, domain 2"/>
    <property type="match status" value="1"/>
</dbReference>
<dbReference type="Proteomes" id="UP000232122">
    <property type="component" value="Unassembled WGS sequence"/>
</dbReference>
<dbReference type="InterPro" id="IPR051450">
    <property type="entry name" value="Gfo/Idh/MocA_Oxidoreductases"/>
</dbReference>
<name>A0AAE4QPP1_9LEPT</name>
<dbReference type="RefSeq" id="WP_100747318.1">
    <property type="nucleotide sequence ID" value="NZ_NPEF02000017.1"/>
</dbReference>
<dbReference type="Gene3D" id="3.40.50.720">
    <property type="entry name" value="NAD(P)-binding Rossmann-like Domain"/>
    <property type="match status" value="1"/>
</dbReference>
<accession>A0AAE4QPP1</accession>
<keyword evidence="2" id="KW-1185">Reference proteome</keyword>
<evidence type="ECO:0008006" key="3">
    <source>
        <dbReference type="Google" id="ProtNLM"/>
    </source>
</evidence>
<dbReference type="InterPro" id="IPR036291">
    <property type="entry name" value="NAD(P)-bd_dom_sf"/>
</dbReference>
<evidence type="ECO:0000313" key="2">
    <source>
        <dbReference type="Proteomes" id="UP000232122"/>
    </source>
</evidence>
<protein>
    <recommendedName>
        <fullName evidence="3">Gfo/Idh/MocA family oxidoreductase</fullName>
    </recommendedName>
</protein>
<sequence>MSDNLISQKKILLIGAGNMGIEYAKVLQALGASFSTVGRGRESCDIFFQKTGLQAIDGGVESHLRNATSYYDAAIVASDSKYLYDHTELCIRSGIRTFLVEKPGGLDTSDIRKLKSISDSNSSIFIAYNRRFYSSVLTAKRIIEEDGGIRSCSFDFTEWPHTVEKLDLPDLEKRNWVLRNSSHVLDLVFHLCGNPVELNSESFSGNISWTPKSIFVGFGITDKKIPFSYHANWESPGRWWIEFNTNFRKLIFKPLEQLQMQEHGSIKVEPVSLEDAYDRNYKPGLFLQVRNWIEDKTESLCGIDEHFGRVGSVYSKIAGFEF</sequence>
<proteinExistence type="predicted"/>
<evidence type="ECO:0000313" key="1">
    <source>
        <dbReference type="EMBL" id="MDV6236883.1"/>
    </source>
</evidence>
<dbReference type="AlphaFoldDB" id="A0AAE4QPP1"/>
<gene>
    <name evidence="1" type="ORF">CH379_014735</name>
</gene>
<comment type="caution">
    <text evidence="1">The sequence shown here is derived from an EMBL/GenBank/DDBJ whole genome shotgun (WGS) entry which is preliminary data.</text>
</comment>
<dbReference type="EMBL" id="NPEF02000017">
    <property type="protein sequence ID" value="MDV6236883.1"/>
    <property type="molecule type" value="Genomic_DNA"/>
</dbReference>
<organism evidence="1 2">
    <name type="scientific">Leptospira ellisii</name>
    <dbReference type="NCBI Taxonomy" id="2023197"/>
    <lineage>
        <taxon>Bacteria</taxon>
        <taxon>Pseudomonadati</taxon>
        <taxon>Spirochaetota</taxon>
        <taxon>Spirochaetia</taxon>
        <taxon>Leptospirales</taxon>
        <taxon>Leptospiraceae</taxon>
        <taxon>Leptospira</taxon>
    </lineage>
</organism>